<keyword evidence="5" id="KW-0614">Plasmid</keyword>
<proteinExistence type="predicted"/>
<keyword evidence="1 2" id="KW-0238">DNA-binding</keyword>
<dbReference type="AlphaFoldDB" id="Q7BQU1"/>
<keyword evidence="3" id="KW-0812">Transmembrane</keyword>
<accession>Q7BQU1</accession>
<dbReference type="Gene3D" id="1.10.10.10">
    <property type="entry name" value="Winged helix-like DNA-binding domain superfamily/Winged helix DNA-binding domain"/>
    <property type="match status" value="1"/>
</dbReference>
<geneLocation type="plasmid" evidence="5">
    <name>pADAP</name>
</geneLocation>
<reference evidence="5" key="2">
    <citation type="journal article" date="2003" name="Plasmid">
        <title>Peripheral sequences of the Serratia entomophila pADAP virulence-associated region.</title>
        <authorList>
            <person name="Hurst M.R."/>
            <person name="O'Callaghan M."/>
            <person name="Glare T.R."/>
        </authorList>
    </citation>
    <scope>NUCLEOTIDE SEQUENCE</scope>
    <source>
        <strain evidence="5">A1MO2</strain>
        <plasmid evidence="5">pADAP</plasmid>
    </source>
</reference>
<dbReference type="Pfam" id="PF00486">
    <property type="entry name" value="Trans_reg_C"/>
    <property type="match status" value="1"/>
</dbReference>
<evidence type="ECO:0000313" key="5">
    <source>
        <dbReference type="EMBL" id="AAR13145.1"/>
    </source>
</evidence>
<evidence type="ECO:0000256" key="3">
    <source>
        <dbReference type="SAM" id="Phobius"/>
    </source>
</evidence>
<keyword evidence="3" id="KW-0472">Membrane</keyword>
<dbReference type="EMBL" id="AF135182">
    <property type="protein sequence ID" value="AAR13145.1"/>
    <property type="molecule type" value="Genomic_DNA"/>
</dbReference>
<feature type="transmembrane region" description="Helical" evidence="3">
    <location>
        <begin position="128"/>
        <end position="147"/>
    </location>
</feature>
<evidence type="ECO:0000256" key="2">
    <source>
        <dbReference type="PROSITE-ProRule" id="PRU01091"/>
    </source>
</evidence>
<gene>
    <name evidence="5" type="primary">sea17</name>
</gene>
<feature type="domain" description="OmpR/PhoB-type" evidence="4">
    <location>
        <begin position="1"/>
        <end position="97"/>
    </location>
</feature>
<reference evidence="5" key="4">
    <citation type="submission" date="2017-12" db="EMBL/GenBank/DDBJ databases">
        <authorList>
            <person name="Hurst M.R.H."/>
        </authorList>
    </citation>
    <scope>NUCLEOTIDE SEQUENCE</scope>
    <source>
        <strain evidence="5">A1MO2</strain>
        <plasmid evidence="5">pADAP</plasmid>
    </source>
</reference>
<dbReference type="InterPro" id="IPR001867">
    <property type="entry name" value="OmpR/PhoB-type_DNA-bd"/>
</dbReference>
<dbReference type="InterPro" id="IPR016032">
    <property type="entry name" value="Sig_transdc_resp-reg_C-effctor"/>
</dbReference>
<dbReference type="RefSeq" id="WP_010895778.1">
    <property type="nucleotide sequence ID" value="NZ_CAMIPK010000009.1"/>
</dbReference>
<dbReference type="SMART" id="SM00862">
    <property type="entry name" value="Trans_reg_C"/>
    <property type="match status" value="1"/>
</dbReference>
<protein>
    <submittedName>
        <fullName evidence="5">Sea17</fullName>
    </submittedName>
</protein>
<keyword evidence="3" id="KW-1133">Transmembrane helix</keyword>
<dbReference type="GO" id="GO:0006355">
    <property type="term" value="P:regulation of DNA-templated transcription"/>
    <property type="evidence" value="ECO:0007669"/>
    <property type="project" value="InterPro"/>
</dbReference>
<feature type="DNA-binding region" description="OmpR/PhoB-type" evidence="2">
    <location>
        <begin position="1"/>
        <end position="97"/>
    </location>
</feature>
<dbReference type="GO" id="GO:0003677">
    <property type="term" value="F:DNA binding"/>
    <property type="evidence" value="ECO:0007669"/>
    <property type="project" value="UniProtKB-UniRule"/>
</dbReference>
<dbReference type="SUPFAM" id="SSF46894">
    <property type="entry name" value="C-terminal effector domain of the bipartite response regulators"/>
    <property type="match status" value="1"/>
</dbReference>
<evidence type="ECO:0000256" key="1">
    <source>
        <dbReference type="ARBA" id="ARBA00023125"/>
    </source>
</evidence>
<sequence>MLNDLVHFNDNTRVLCRGVQSIELSLSSARLLSRLIITPNKLIRRDDLLNDVWDKFNLTPSDSNLNKNISLLRKAFTDLRIENSIETMPKQGFMLVLTVKVLSGDLSEVPLSSEKVEGSTVKKFHRQWFIIIFALEIMYVAFFSYIFKAAYDNHNFSYFTQVGLCDVYVTQSAKIKSIETFIKSSSGKNVMRRCENTHKIVYIDDSKLDVENLKKETFVAVCDGTKSSGRNECKNYVFL</sequence>
<reference evidence="5" key="1">
    <citation type="journal article" date="2000" name="J. Bacteriol.">
        <title>Plasmid-located pathogenicity determinants of Serratia entomophila, the causal agent of amber disease of grass grub, show similarity to the insecticidal toxins of Photorhabdus luminescens.</title>
        <authorList>
            <person name="Hurst M.R."/>
            <person name="Glare T.R."/>
            <person name="Jackson T.A."/>
            <person name="Ronson C.W."/>
        </authorList>
    </citation>
    <scope>NUCLEOTIDE SEQUENCE</scope>
    <source>
        <strain evidence="5">A1MO2</strain>
        <plasmid evidence="5">pADAP</plasmid>
    </source>
</reference>
<dbReference type="GeneID" id="75025147"/>
<evidence type="ECO:0000259" key="4">
    <source>
        <dbReference type="PROSITE" id="PS51755"/>
    </source>
</evidence>
<organism evidence="5">
    <name type="scientific">Serratia entomophila</name>
    <dbReference type="NCBI Taxonomy" id="42906"/>
    <lineage>
        <taxon>Bacteria</taxon>
        <taxon>Pseudomonadati</taxon>
        <taxon>Pseudomonadota</taxon>
        <taxon>Gammaproteobacteria</taxon>
        <taxon>Enterobacterales</taxon>
        <taxon>Yersiniaceae</taxon>
        <taxon>Serratia</taxon>
    </lineage>
</organism>
<reference evidence="5" key="3">
    <citation type="journal article" date="2004" name="J. Bacteriol.">
        <title>Cloning Serratia entomophila antifeeding genes--a putative defective prophage active against the grass grub Costelytra zealandica.</title>
        <authorList>
            <person name="Hurst M.R."/>
            <person name="Glare T.R."/>
            <person name="Jackson T.A."/>
        </authorList>
    </citation>
    <scope>NUCLEOTIDE SEQUENCE</scope>
    <source>
        <strain evidence="5">A1MO2</strain>
        <plasmid evidence="5">pADAP</plasmid>
    </source>
</reference>
<name>Q7BQU1_9GAMM</name>
<dbReference type="GO" id="GO:0000160">
    <property type="term" value="P:phosphorelay signal transduction system"/>
    <property type="evidence" value="ECO:0007669"/>
    <property type="project" value="InterPro"/>
</dbReference>
<dbReference type="PROSITE" id="PS51755">
    <property type="entry name" value="OMPR_PHOB"/>
    <property type="match status" value="1"/>
</dbReference>
<dbReference type="InterPro" id="IPR036388">
    <property type="entry name" value="WH-like_DNA-bd_sf"/>
</dbReference>